<keyword evidence="2" id="KW-0472">Membrane</keyword>
<feature type="transmembrane region" description="Helical" evidence="2">
    <location>
        <begin position="264"/>
        <end position="281"/>
    </location>
</feature>
<feature type="transmembrane region" description="Helical" evidence="2">
    <location>
        <begin position="124"/>
        <end position="143"/>
    </location>
</feature>
<dbReference type="OrthoDB" id="9815120at2"/>
<dbReference type="InterPro" id="IPR037185">
    <property type="entry name" value="EmrE-like"/>
</dbReference>
<organism evidence="4 5">
    <name type="scientific">Propionibacterium cyclohexanicum</name>
    <dbReference type="NCBI Taxonomy" id="64702"/>
    <lineage>
        <taxon>Bacteria</taxon>
        <taxon>Bacillati</taxon>
        <taxon>Actinomycetota</taxon>
        <taxon>Actinomycetes</taxon>
        <taxon>Propionibacteriales</taxon>
        <taxon>Propionibacteriaceae</taxon>
        <taxon>Propionibacterium</taxon>
    </lineage>
</organism>
<feature type="transmembrane region" description="Helical" evidence="2">
    <location>
        <begin position="97"/>
        <end position="117"/>
    </location>
</feature>
<evidence type="ECO:0000256" key="2">
    <source>
        <dbReference type="SAM" id="Phobius"/>
    </source>
</evidence>
<feature type="transmembrane region" description="Helical" evidence="2">
    <location>
        <begin position="16"/>
        <end position="37"/>
    </location>
</feature>
<dbReference type="AlphaFoldDB" id="A0A1H9SZU1"/>
<evidence type="ECO:0000259" key="3">
    <source>
        <dbReference type="Pfam" id="PF00892"/>
    </source>
</evidence>
<sequence length="287" mass="29617">MNPLPLGHSALRRAGVGLIVLGEATTQIGAAIAAGLFDHIGPAGAVGLRLFFAALILMIAVRPPLRAFTTRQWLLVVGYGLSLAAMNTSYYEAVARIPLGAVVCLELLGPLVLSVALSRRASAWLWALLAGSGVVILDRGGFGRMNPEGVFFALLAGALWACYILAARRASTTMRGLDGLSTAMAVGALAAAPYAIISGGSRLMEAHVLLIGLIVALLSSTLPYAFEAIVLHWMPGSAFAVLMSLEPVMAALSGALILGQPINLWTGVAIGLVVVASAGALRTNRAV</sequence>
<dbReference type="Pfam" id="PF00892">
    <property type="entry name" value="EamA"/>
    <property type="match status" value="1"/>
</dbReference>
<comment type="similarity">
    <text evidence="1">Belongs to the EamA transporter family.</text>
</comment>
<evidence type="ECO:0000313" key="4">
    <source>
        <dbReference type="EMBL" id="SER90540.1"/>
    </source>
</evidence>
<feature type="transmembrane region" description="Helical" evidence="2">
    <location>
        <begin position="43"/>
        <end position="61"/>
    </location>
</feature>
<protein>
    <submittedName>
        <fullName evidence="4">Inner membrane transporter RhtA</fullName>
    </submittedName>
</protein>
<feature type="transmembrane region" description="Helical" evidence="2">
    <location>
        <begin position="73"/>
        <end position="91"/>
    </location>
</feature>
<keyword evidence="2" id="KW-1133">Transmembrane helix</keyword>
<keyword evidence="2" id="KW-0812">Transmembrane</keyword>
<feature type="transmembrane region" description="Helical" evidence="2">
    <location>
        <begin position="179"/>
        <end position="200"/>
    </location>
</feature>
<name>A0A1H9SZU1_9ACTN</name>
<evidence type="ECO:0000256" key="1">
    <source>
        <dbReference type="ARBA" id="ARBA00007362"/>
    </source>
</evidence>
<dbReference type="SUPFAM" id="SSF103481">
    <property type="entry name" value="Multidrug resistance efflux transporter EmrE"/>
    <property type="match status" value="1"/>
</dbReference>
<reference evidence="5" key="1">
    <citation type="submission" date="2016-10" db="EMBL/GenBank/DDBJ databases">
        <authorList>
            <person name="Varghese N."/>
            <person name="Submissions S."/>
        </authorList>
    </citation>
    <scope>NUCLEOTIDE SEQUENCE [LARGE SCALE GENOMIC DNA]</scope>
    <source>
        <strain evidence="5">DSM 16859</strain>
    </source>
</reference>
<keyword evidence="5" id="KW-1185">Reference proteome</keyword>
<dbReference type="RefSeq" id="WP_091970192.1">
    <property type="nucleotide sequence ID" value="NZ_FOGZ01000017.1"/>
</dbReference>
<evidence type="ECO:0000313" key="5">
    <source>
        <dbReference type="Proteomes" id="UP000198815"/>
    </source>
</evidence>
<dbReference type="STRING" id="64702.SAMN05443377_11752"/>
<proteinExistence type="inferred from homology"/>
<feature type="domain" description="EamA" evidence="3">
    <location>
        <begin position="149"/>
        <end position="278"/>
    </location>
</feature>
<dbReference type="EMBL" id="FOGZ01000017">
    <property type="protein sequence ID" value="SER90540.1"/>
    <property type="molecule type" value="Genomic_DNA"/>
</dbReference>
<feature type="transmembrane region" description="Helical" evidence="2">
    <location>
        <begin position="149"/>
        <end position="167"/>
    </location>
</feature>
<feature type="transmembrane region" description="Helical" evidence="2">
    <location>
        <begin position="206"/>
        <end position="226"/>
    </location>
</feature>
<dbReference type="InterPro" id="IPR000620">
    <property type="entry name" value="EamA_dom"/>
</dbReference>
<feature type="transmembrane region" description="Helical" evidence="2">
    <location>
        <begin position="238"/>
        <end position="258"/>
    </location>
</feature>
<dbReference type="GO" id="GO:0016020">
    <property type="term" value="C:membrane"/>
    <property type="evidence" value="ECO:0007669"/>
    <property type="project" value="InterPro"/>
</dbReference>
<gene>
    <name evidence="4" type="ORF">SAMN05443377_11752</name>
</gene>
<accession>A0A1H9SZU1</accession>
<dbReference type="Proteomes" id="UP000198815">
    <property type="component" value="Unassembled WGS sequence"/>
</dbReference>